<name>B5Y6L7_COPPD</name>
<sequence length="198" mass="23111">MLHLQLYFERFCRKCKKRIAVLVHDYGTINSIDEADQKLGNLNIPVMPIRCPQCGGEDWPEYALAHDATRNVTFQRIAIGTEDLPIVGGSVPYAHVRSPEEQAELERGLAKLKDFFSEREGKFWDEYCRWAVERWNEALKWLADIEWRKAYKELGIGIGANSGPAAYRKDAEKRFITQEEKERFWRTANSHLVYFELL</sequence>
<dbReference type="RefSeq" id="WP_012543985.1">
    <property type="nucleotide sequence ID" value="NC_011295.1"/>
</dbReference>
<dbReference type="HOGENOM" id="CLU_1376141_0_0_9"/>
<dbReference type="STRING" id="309798.COPRO5265_0042"/>
<reference evidence="2" key="1">
    <citation type="submission" date="2008-08" db="EMBL/GenBank/DDBJ databases">
        <title>The complete genome sequence of Coprothermobacter proteolyticus strain ATCC 5245 / DSM 5265 / BT.</title>
        <authorList>
            <person name="Dodson R.J."/>
            <person name="Durkin A.S."/>
            <person name="Wu M."/>
            <person name="Eisen J."/>
            <person name="Sutton G."/>
        </authorList>
    </citation>
    <scope>NUCLEOTIDE SEQUENCE [LARGE SCALE GENOMIC DNA]</scope>
    <source>
        <strain evidence="2">ATCC 35245 / DSM 5265 / OCM 4 / BT</strain>
    </source>
</reference>
<organism evidence="1 2">
    <name type="scientific">Coprothermobacter proteolyticus (strain ATCC 35245 / DSM 5265 / OCM 4 / BT)</name>
    <dbReference type="NCBI Taxonomy" id="309798"/>
    <lineage>
        <taxon>Bacteria</taxon>
        <taxon>Pseudomonadati</taxon>
        <taxon>Coprothermobacterota</taxon>
        <taxon>Coprothermobacteria</taxon>
        <taxon>Coprothermobacterales</taxon>
        <taxon>Coprothermobacteraceae</taxon>
        <taxon>Coprothermobacter</taxon>
    </lineage>
</organism>
<evidence type="ECO:0000313" key="1">
    <source>
        <dbReference type="EMBL" id="ACI17333.1"/>
    </source>
</evidence>
<proteinExistence type="predicted"/>
<dbReference type="EMBL" id="CP001145">
    <property type="protein sequence ID" value="ACI17333.1"/>
    <property type="molecule type" value="Genomic_DNA"/>
</dbReference>
<protein>
    <submittedName>
        <fullName evidence="1">Uncharacterized protein</fullName>
    </submittedName>
</protein>
<accession>B5Y6L7</accession>
<reference evidence="1 2" key="2">
    <citation type="journal article" date="2014" name="Genome Announc.">
        <title>Complete Genome Sequence of Coprothermobacter proteolyticus DSM 5265.</title>
        <authorList>
            <person name="Alexiev A."/>
            <person name="Coil D.A."/>
            <person name="Badger J.H."/>
            <person name="Enticknap J."/>
            <person name="Ward N."/>
            <person name="Robb F.T."/>
            <person name="Eisen J.A."/>
        </authorList>
    </citation>
    <scope>NUCLEOTIDE SEQUENCE [LARGE SCALE GENOMIC DNA]</scope>
    <source>
        <strain evidence="2">ATCC 35245 / DSM 5265 / OCM 4 / BT</strain>
    </source>
</reference>
<dbReference type="AlphaFoldDB" id="B5Y6L7"/>
<dbReference type="OrthoDB" id="2793163at2"/>
<dbReference type="Proteomes" id="UP000001732">
    <property type="component" value="Chromosome"/>
</dbReference>
<dbReference type="KEGG" id="cpo:COPRO5265_0042"/>
<gene>
    <name evidence="1" type="ordered locus">COPRO5265_0042</name>
</gene>
<keyword evidence="2" id="KW-1185">Reference proteome</keyword>
<evidence type="ECO:0000313" key="2">
    <source>
        <dbReference type="Proteomes" id="UP000001732"/>
    </source>
</evidence>